<accession>A0A545U868</accession>
<evidence type="ECO:0000256" key="3">
    <source>
        <dbReference type="ARBA" id="ARBA00022692"/>
    </source>
</evidence>
<dbReference type="FunFam" id="3.10.20.310:FF:000001">
    <property type="entry name" value="Outer membrane protein assembly factor BamA"/>
    <property type="match status" value="1"/>
</dbReference>
<dbReference type="Pfam" id="PF07244">
    <property type="entry name" value="POTRA"/>
    <property type="match status" value="4"/>
</dbReference>
<dbReference type="InterPro" id="IPR010827">
    <property type="entry name" value="BamA/TamA_POTRA"/>
</dbReference>
<comment type="subunit">
    <text evidence="8">Part of the Bam complex.</text>
</comment>
<keyword evidence="4 8" id="KW-0732">Signal</keyword>
<evidence type="ECO:0000256" key="1">
    <source>
        <dbReference type="ARBA" id="ARBA00004370"/>
    </source>
</evidence>
<comment type="caution">
    <text evidence="11">The sequence shown here is derived from an EMBL/GenBank/DDBJ whole genome shotgun (WGS) entry which is preliminary data.</text>
</comment>
<reference evidence="11 12" key="1">
    <citation type="submission" date="2019-06" db="EMBL/GenBank/DDBJ databases">
        <title>Whole genome sequence for Cellvibrionaceae sp. R142.</title>
        <authorList>
            <person name="Wang G."/>
        </authorList>
    </citation>
    <scope>NUCLEOTIDE SEQUENCE [LARGE SCALE GENOMIC DNA]</scope>
    <source>
        <strain evidence="11 12">R142</strain>
    </source>
</reference>
<evidence type="ECO:0000313" key="12">
    <source>
        <dbReference type="Proteomes" id="UP000319732"/>
    </source>
</evidence>
<feature type="domain" description="POTRA" evidence="10">
    <location>
        <begin position="181"/>
        <end position="269"/>
    </location>
</feature>
<proteinExistence type="inferred from homology"/>
<dbReference type="Proteomes" id="UP000319732">
    <property type="component" value="Unassembled WGS sequence"/>
</dbReference>
<dbReference type="Gene3D" id="3.10.20.310">
    <property type="entry name" value="membrane protein fhac"/>
    <property type="match status" value="5"/>
</dbReference>
<evidence type="ECO:0000256" key="7">
    <source>
        <dbReference type="ARBA" id="ARBA00023237"/>
    </source>
</evidence>
<evidence type="ECO:0000256" key="5">
    <source>
        <dbReference type="ARBA" id="ARBA00022737"/>
    </source>
</evidence>
<comment type="subcellular location">
    <subcellularLocation>
        <location evidence="8">Cell outer membrane</location>
    </subcellularLocation>
    <subcellularLocation>
        <location evidence="1">Membrane</location>
    </subcellularLocation>
</comment>
<dbReference type="EMBL" id="VHSG01000003">
    <property type="protein sequence ID" value="TQV85656.1"/>
    <property type="molecule type" value="Genomic_DNA"/>
</dbReference>
<keyword evidence="7 8" id="KW-0998">Cell outer membrane</keyword>
<evidence type="ECO:0000313" key="11">
    <source>
        <dbReference type="EMBL" id="TQV85656.1"/>
    </source>
</evidence>
<dbReference type="HAMAP" id="MF_01430">
    <property type="entry name" value="OM_assembly_BamA"/>
    <property type="match status" value="1"/>
</dbReference>
<dbReference type="PIRSF" id="PIRSF006076">
    <property type="entry name" value="OM_assembly_OMP85"/>
    <property type="match status" value="1"/>
</dbReference>
<dbReference type="InterPro" id="IPR023707">
    <property type="entry name" value="OM_assembly_BamA"/>
</dbReference>
<evidence type="ECO:0000259" key="10">
    <source>
        <dbReference type="PROSITE" id="PS51779"/>
    </source>
</evidence>
<dbReference type="FunFam" id="3.10.20.310:FF:000002">
    <property type="entry name" value="Outer membrane protein assembly factor BamA"/>
    <property type="match status" value="1"/>
</dbReference>
<feature type="domain" description="POTRA" evidence="10">
    <location>
        <begin position="353"/>
        <end position="427"/>
    </location>
</feature>
<name>A0A545U868_9GAMM</name>
<dbReference type="OrthoDB" id="9803054at2"/>
<dbReference type="Pfam" id="PF01103">
    <property type="entry name" value="Omp85"/>
    <property type="match status" value="1"/>
</dbReference>
<dbReference type="PANTHER" id="PTHR12815">
    <property type="entry name" value="SORTING AND ASSEMBLY MACHINERY SAMM50 PROTEIN FAMILY MEMBER"/>
    <property type="match status" value="1"/>
</dbReference>
<dbReference type="FunFam" id="3.10.20.310:FF:000003">
    <property type="entry name" value="Outer membrane protein assembly factor BamA"/>
    <property type="match status" value="1"/>
</dbReference>
<dbReference type="InterPro" id="IPR034746">
    <property type="entry name" value="POTRA"/>
</dbReference>
<sequence>MKCFGLSLFACRLPLLALWLVPLLVQAQAFRVQDIRVEGLQRVSAGTVFASLPVQIGDTLDSISIQQATRALFKSGYFADIQIAREGGVLIIQVKERPAISAISIDGNKAIKTEDLMKGLNDNGLSEGQIFKRATLQGLTQELQRQYVAQGRYGASVETTVEDLPRNQVKLNIEVDEGEVAAIKHINIVGNSAFDDEELQDLFELKSTGMLSWLNGNDKYAREKLSGDLERLESYYLDRGYLKFSIDSTQVSLSPDKESVYITVNVSEGDVFKVSEVDLAGDPVVGEDQIRLLVLMREGQTFSQVLMTTTSDYITKRLGNEGYTFAEVRGIPELNEEDNTVKVTFFIDPGKRAYVRRIEFRGNTRTADNVLRREMRQMEGASASSSRIEHSKVRLERLGFFKEVTVDTVEVPGTSDQVDVEYTVEEQPSGSIGASLGYADGSGLVLGANVTQDNWFGSGKQVGFSISNSRFQTVYSFNYTDPYFTPDGVSRGFSVFFRERDFSEFNLSTFTTDSYGASVNFGYPISDIERLGFSFGYNNISIKTGDFAVQEIIGSPRLDPRVEFAVLEEEYRDRCFDDNGAAQECDLSDVRQLVSELPESVLTETSDGFIDENGDNFNSYSFTLSWVQSTLNRGRMATRGASQRLSLEVALPGGDLEYYKLIYNAQYFQPLTRNLTLRLRTRLGWADSYGATSELPFFEHFYAGGFGSVRGFERNTLGPLSSPAIRYDQPVASVLTADESERLIPTDAAYLINTNGKIGTGTFGDDDDPFGGNVLVEAGAEILFPLPFIKDQRSLQSAFFLDAGNVFDTNCGPNQLNCFDVDLNKLSASVGIGVSWITGFGPMTFSLSKPIRENEFDETKVFDFSLGTNF</sequence>
<comment type="function">
    <text evidence="8">Part of the outer membrane protein assembly complex, which is involved in assembly and insertion of beta-barrel proteins into the outer membrane.</text>
</comment>
<dbReference type="PANTHER" id="PTHR12815:SF23">
    <property type="entry name" value="OUTER MEMBRANE PROTEIN ASSEMBLY FACTOR BAMA"/>
    <property type="match status" value="1"/>
</dbReference>
<dbReference type="InterPro" id="IPR039910">
    <property type="entry name" value="D15-like"/>
</dbReference>
<protein>
    <recommendedName>
        <fullName evidence="8 9">Outer membrane protein assembly factor BamA</fullName>
    </recommendedName>
</protein>
<keyword evidence="2 8" id="KW-1134">Transmembrane beta strand</keyword>
<keyword evidence="12" id="KW-1185">Reference proteome</keyword>
<evidence type="ECO:0000256" key="4">
    <source>
        <dbReference type="ARBA" id="ARBA00022729"/>
    </source>
</evidence>
<evidence type="ECO:0000256" key="6">
    <source>
        <dbReference type="ARBA" id="ARBA00023136"/>
    </source>
</evidence>
<evidence type="ECO:0000256" key="2">
    <source>
        <dbReference type="ARBA" id="ARBA00022452"/>
    </source>
</evidence>
<keyword evidence="6 8" id="KW-0472">Membrane</keyword>
<gene>
    <name evidence="8 11" type="primary">bamA</name>
    <name evidence="11" type="ORF">FKG94_02075</name>
</gene>
<dbReference type="GO" id="GO:1990063">
    <property type="term" value="C:Bam protein complex"/>
    <property type="evidence" value="ECO:0007669"/>
    <property type="project" value="TreeGrafter"/>
</dbReference>
<feature type="domain" description="POTRA" evidence="10">
    <location>
        <begin position="98"/>
        <end position="178"/>
    </location>
</feature>
<keyword evidence="5 8" id="KW-0677">Repeat</keyword>
<dbReference type="PROSITE" id="PS51779">
    <property type="entry name" value="POTRA"/>
    <property type="match status" value="4"/>
</dbReference>
<dbReference type="RefSeq" id="WP_142902507.1">
    <property type="nucleotide sequence ID" value="NZ_ML660087.1"/>
</dbReference>
<dbReference type="AlphaFoldDB" id="A0A545U868"/>
<evidence type="ECO:0000256" key="8">
    <source>
        <dbReference type="HAMAP-Rule" id="MF_01430"/>
    </source>
</evidence>
<comment type="similarity">
    <text evidence="8">Belongs to the BamA family.</text>
</comment>
<feature type="domain" description="POTRA" evidence="10">
    <location>
        <begin position="30"/>
        <end position="97"/>
    </location>
</feature>
<dbReference type="InterPro" id="IPR000184">
    <property type="entry name" value="Bac_surfAg_D15"/>
</dbReference>
<dbReference type="Gene3D" id="2.40.160.50">
    <property type="entry name" value="membrane protein fhac: a member of the omp85/tpsb transporter family"/>
    <property type="match status" value="1"/>
</dbReference>
<keyword evidence="3 8" id="KW-0812">Transmembrane</keyword>
<dbReference type="GO" id="GO:0051205">
    <property type="term" value="P:protein insertion into membrane"/>
    <property type="evidence" value="ECO:0007669"/>
    <property type="project" value="UniProtKB-UniRule"/>
</dbReference>
<dbReference type="GO" id="GO:0043165">
    <property type="term" value="P:Gram-negative-bacterium-type cell outer membrane assembly"/>
    <property type="evidence" value="ECO:0007669"/>
    <property type="project" value="UniProtKB-UniRule"/>
</dbReference>
<evidence type="ECO:0000256" key="9">
    <source>
        <dbReference type="NCBIfam" id="TIGR03303"/>
    </source>
</evidence>
<organism evidence="11 12">
    <name type="scientific">Exilibacterium tricleocarpae</name>
    <dbReference type="NCBI Taxonomy" id="2591008"/>
    <lineage>
        <taxon>Bacteria</taxon>
        <taxon>Pseudomonadati</taxon>
        <taxon>Pseudomonadota</taxon>
        <taxon>Gammaproteobacteria</taxon>
        <taxon>Cellvibrionales</taxon>
        <taxon>Cellvibrionaceae</taxon>
        <taxon>Exilibacterium</taxon>
    </lineage>
</organism>
<dbReference type="NCBIfam" id="TIGR03303">
    <property type="entry name" value="OM_YaeT"/>
    <property type="match status" value="1"/>
</dbReference>